<dbReference type="Pfam" id="PF01757">
    <property type="entry name" value="Acyl_transf_3"/>
    <property type="match status" value="1"/>
</dbReference>
<gene>
    <name evidence="3" type="ORF">E8M01_30280</name>
</gene>
<keyword evidence="3" id="KW-0012">Acyltransferase</keyword>
<feature type="transmembrane region" description="Helical" evidence="1">
    <location>
        <begin position="276"/>
        <end position="296"/>
    </location>
</feature>
<evidence type="ECO:0000313" key="4">
    <source>
        <dbReference type="Proteomes" id="UP000298781"/>
    </source>
</evidence>
<feature type="transmembrane region" description="Helical" evidence="1">
    <location>
        <begin position="16"/>
        <end position="38"/>
    </location>
</feature>
<keyword evidence="3" id="KW-0808">Transferase</keyword>
<accession>A0A4D7B3S0</accession>
<name>A0A4D7B3S0_9HYPH</name>
<protein>
    <submittedName>
        <fullName evidence="3">Acyltransferase</fullName>
    </submittedName>
</protein>
<dbReference type="KEGG" id="pstg:E8M01_30280"/>
<feature type="transmembrane region" description="Helical" evidence="1">
    <location>
        <begin position="179"/>
        <end position="198"/>
    </location>
</feature>
<feature type="transmembrane region" description="Helical" evidence="1">
    <location>
        <begin position="210"/>
        <end position="229"/>
    </location>
</feature>
<evidence type="ECO:0000313" key="3">
    <source>
        <dbReference type="EMBL" id="QCI68144.1"/>
    </source>
</evidence>
<keyword evidence="4" id="KW-1185">Reference proteome</keyword>
<dbReference type="OrthoDB" id="9767863at2"/>
<keyword evidence="1" id="KW-0812">Transmembrane</keyword>
<organism evidence="3 4">
    <name type="scientific">Phreatobacter stygius</name>
    <dbReference type="NCBI Taxonomy" id="1940610"/>
    <lineage>
        <taxon>Bacteria</taxon>
        <taxon>Pseudomonadati</taxon>
        <taxon>Pseudomonadota</taxon>
        <taxon>Alphaproteobacteria</taxon>
        <taxon>Hyphomicrobiales</taxon>
        <taxon>Phreatobacteraceae</taxon>
        <taxon>Phreatobacter</taxon>
    </lineage>
</organism>
<feature type="transmembrane region" description="Helical" evidence="1">
    <location>
        <begin position="308"/>
        <end position="328"/>
    </location>
</feature>
<dbReference type="EMBL" id="CP039690">
    <property type="protein sequence ID" value="QCI68144.1"/>
    <property type="molecule type" value="Genomic_DNA"/>
</dbReference>
<dbReference type="GO" id="GO:0016747">
    <property type="term" value="F:acyltransferase activity, transferring groups other than amino-acyl groups"/>
    <property type="evidence" value="ECO:0007669"/>
    <property type="project" value="InterPro"/>
</dbReference>
<feature type="domain" description="Acyltransferase 3" evidence="2">
    <location>
        <begin position="12"/>
        <end position="322"/>
    </location>
</feature>
<dbReference type="InterPro" id="IPR050879">
    <property type="entry name" value="Acyltransferase_3"/>
</dbReference>
<feature type="transmembrane region" description="Helical" evidence="1">
    <location>
        <begin position="156"/>
        <end position="173"/>
    </location>
</feature>
<feature type="transmembrane region" description="Helical" evidence="1">
    <location>
        <begin position="235"/>
        <end position="256"/>
    </location>
</feature>
<proteinExistence type="predicted"/>
<keyword evidence="1" id="KW-0472">Membrane</keyword>
<dbReference type="GO" id="GO:0000271">
    <property type="term" value="P:polysaccharide biosynthetic process"/>
    <property type="evidence" value="ECO:0007669"/>
    <property type="project" value="TreeGrafter"/>
</dbReference>
<dbReference type="Proteomes" id="UP000298781">
    <property type="component" value="Chromosome"/>
</dbReference>
<dbReference type="PANTHER" id="PTHR23028:SF131">
    <property type="entry name" value="BLR2367 PROTEIN"/>
    <property type="match status" value="1"/>
</dbReference>
<keyword evidence="1" id="KW-1133">Transmembrane helix</keyword>
<dbReference type="PANTHER" id="PTHR23028">
    <property type="entry name" value="ACETYLTRANSFERASE"/>
    <property type="match status" value="1"/>
</dbReference>
<feature type="transmembrane region" description="Helical" evidence="1">
    <location>
        <begin position="44"/>
        <end position="66"/>
    </location>
</feature>
<dbReference type="GO" id="GO:0016020">
    <property type="term" value="C:membrane"/>
    <property type="evidence" value="ECO:0007669"/>
    <property type="project" value="TreeGrafter"/>
</dbReference>
<evidence type="ECO:0000259" key="2">
    <source>
        <dbReference type="Pfam" id="PF01757"/>
    </source>
</evidence>
<dbReference type="AlphaFoldDB" id="A0A4D7B3S0"/>
<feature type="transmembrane region" description="Helical" evidence="1">
    <location>
        <begin position="78"/>
        <end position="97"/>
    </location>
</feature>
<dbReference type="InterPro" id="IPR002656">
    <property type="entry name" value="Acyl_transf_3_dom"/>
</dbReference>
<feature type="transmembrane region" description="Helical" evidence="1">
    <location>
        <begin position="129"/>
        <end position="149"/>
    </location>
</feature>
<dbReference type="RefSeq" id="WP_136963563.1">
    <property type="nucleotide sequence ID" value="NZ_CP039690.1"/>
</dbReference>
<sequence>MTVASEARGRLNAIQYLRAAAALMVVAFHVLGPAWTVGSAGVDVFFVISGFVIALVTNSPTVTPLGFAYDRAARILPLYWLCTLVLALAVAIAPALFPRLPFSSEWLVMSLAMLPAFKPGTSDVFPMLYQGWTLNYEAFFYVVALIAVFLPLRQRFLAISAILVAFLAAGHWFPSSKAWARVYTDPLLIEFLAGYAFGHLRLHGLRLGRLAGHALVAFGLFGFGLAAMSGEGPDGWHRILVWGVPAFCLVAGGVVVEDRGALPTIPLAGLIGEASYAIYLTHGLAISLLVVVWRRLGLMTPDGLDAPALAVATFGLCVAGGIVFHRLVEQPLQRRLKRRKRVRIDPAPAR</sequence>
<reference evidence="3 4" key="1">
    <citation type="submission" date="2019-04" db="EMBL/GenBank/DDBJ databases">
        <title>Phreatobacter aquaticus sp. nov.</title>
        <authorList>
            <person name="Choi A."/>
        </authorList>
    </citation>
    <scope>NUCLEOTIDE SEQUENCE [LARGE SCALE GENOMIC DNA]</scope>
    <source>
        <strain evidence="3 4">KCTC 52518</strain>
    </source>
</reference>
<evidence type="ECO:0000256" key="1">
    <source>
        <dbReference type="SAM" id="Phobius"/>
    </source>
</evidence>